<feature type="region of interest" description="Disordered" evidence="1">
    <location>
        <begin position="203"/>
        <end position="240"/>
    </location>
</feature>
<dbReference type="AlphaFoldDB" id="A0A167QEJ3"/>
<dbReference type="EMBL" id="AZHD01000014">
    <property type="protein sequence ID" value="OAA57568.1"/>
    <property type="molecule type" value="Genomic_DNA"/>
</dbReference>
<protein>
    <submittedName>
        <fullName evidence="2">Uncharacterized protein</fullName>
    </submittedName>
</protein>
<proteinExistence type="predicted"/>
<comment type="caution">
    <text evidence="2">The sequence shown here is derived from an EMBL/GenBank/DDBJ whole genome shotgun (WGS) entry which is preliminary data.</text>
</comment>
<dbReference type="OrthoDB" id="3687641at2759"/>
<reference evidence="2 3" key="1">
    <citation type="journal article" date="2016" name="Genome Biol. Evol.">
        <title>Divergent and convergent evolution of fungal pathogenicity.</title>
        <authorList>
            <person name="Shang Y."/>
            <person name="Xiao G."/>
            <person name="Zheng P."/>
            <person name="Cen K."/>
            <person name="Zhan S."/>
            <person name="Wang C."/>
        </authorList>
    </citation>
    <scope>NUCLEOTIDE SEQUENCE [LARGE SCALE GENOMIC DNA]</scope>
    <source>
        <strain evidence="2 3">RCEF 264</strain>
    </source>
</reference>
<evidence type="ECO:0000256" key="1">
    <source>
        <dbReference type="SAM" id="MobiDB-lite"/>
    </source>
</evidence>
<organism evidence="2 3">
    <name type="scientific">Niveomyces insectorum RCEF 264</name>
    <dbReference type="NCBI Taxonomy" id="1081102"/>
    <lineage>
        <taxon>Eukaryota</taxon>
        <taxon>Fungi</taxon>
        <taxon>Dikarya</taxon>
        <taxon>Ascomycota</taxon>
        <taxon>Pezizomycotina</taxon>
        <taxon>Sordariomycetes</taxon>
        <taxon>Hypocreomycetidae</taxon>
        <taxon>Hypocreales</taxon>
        <taxon>Cordycipitaceae</taxon>
        <taxon>Niveomyces</taxon>
    </lineage>
</organism>
<keyword evidence="3" id="KW-1185">Reference proteome</keyword>
<gene>
    <name evidence="2" type="ORF">SPI_07227</name>
</gene>
<name>A0A167QEJ3_9HYPO</name>
<accession>A0A167QEJ3</accession>
<dbReference type="Proteomes" id="UP000076874">
    <property type="component" value="Unassembled WGS sequence"/>
</dbReference>
<evidence type="ECO:0000313" key="2">
    <source>
        <dbReference type="EMBL" id="OAA57568.1"/>
    </source>
</evidence>
<feature type="compositionally biased region" description="Basic residues" evidence="1">
    <location>
        <begin position="203"/>
        <end position="221"/>
    </location>
</feature>
<feature type="region of interest" description="Disordered" evidence="1">
    <location>
        <begin position="88"/>
        <end position="108"/>
    </location>
</feature>
<sequence>MHDGHCIDQLRQLIICAGDATPVPVKWHAAVQRSYVNSDVAAHVPQRPPATEPYSSPIFRLSFLTTFNLAQIVRGAALRSPPNRLHVSAGGIGGAHNRRKKAEDDRGNVDGDIVVPGVYSTAIYFFSTSTASTEAAAAAAAALAAEQNDQMAAERGRDAATRAMTMLRMAADVTDKVTKKEGAVAGSEEAAAWWRAARRRAARRRRRPVRWRVGRKSRTARRANSPPTSYNSRDGEQQEQ</sequence>
<dbReference type="GO" id="GO:0043386">
    <property type="term" value="P:mycotoxin biosynthetic process"/>
    <property type="evidence" value="ECO:0007669"/>
    <property type="project" value="InterPro"/>
</dbReference>
<evidence type="ECO:0000313" key="3">
    <source>
        <dbReference type="Proteomes" id="UP000076874"/>
    </source>
</evidence>